<dbReference type="EMBL" id="LNRQ01000006">
    <property type="protein sequence ID" value="KZM90612.1"/>
    <property type="molecule type" value="Genomic_DNA"/>
</dbReference>
<feature type="compositionally biased region" description="Basic residues" evidence="1">
    <location>
        <begin position="130"/>
        <end position="144"/>
    </location>
</feature>
<sequence>MDFAEDDLSQSKRVKKSSRKRYSGTKVASEQNKALVKIGEEFLESLQDKSEDSRNFSPLEEVVSDVVNSVSQGERKKFVNIRCRSGSSDVCSDGTSNFVEENKSDAGKQSTNLSSQSTLCSGITRKLKVKSNRGRPRKVTSKHRNPFEIGGGFKRRYKSRVKGKISQKYRRSSLTTQYLQIVPSTVVGSSVKQALEILETAENMGLAVRGDREVVVKEIARQLEKNEL</sequence>
<organism evidence="2">
    <name type="scientific">Daucus carota subsp. sativus</name>
    <name type="common">Carrot</name>
    <dbReference type="NCBI Taxonomy" id="79200"/>
    <lineage>
        <taxon>Eukaryota</taxon>
        <taxon>Viridiplantae</taxon>
        <taxon>Streptophyta</taxon>
        <taxon>Embryophyta</taxon>
        <taxon>Tracheophyta</taxon>
        <taxon>Spermatophyta</taxon>
        <taxon>Magnoliopsida</taxon>
        <taxon>eudicotyledons</taxon>
        <taxon>Gunneridae</taxon>
        <taxon>Pentapetalae</taxon>
        <taxon>asterids</taxon>
        <taxon>campanulids</taxon>
        <taxon>Apiales</taxon>
        <taxon>Apiaceae</taxon>
        <taxon>Apioideae</taxon>
        <taxon>Scandiceae</taxon>
        <taxon>Daucinae</taxon>
        <taxon>Daucus</taxon>
        <taxon>Daucus sect. Daucus</taxon>
    </lineage>
</organism>
<accession>A0A161ZS82</accession>
<name>A0A161ZS82_DAUCS</name>
<evidence type="ECO:0000313" key="2">
    <source>
        <dbReference type="EMBL" id="KZM90612.1"/>
    </source>
</evidence>
<evidence type="ECO:0000313" key="3">
    <source>
        <dbReference type="EMBL" id="WOH04735.1"/>
    </source>
</evidence>
<feature type="region of interest" description="Disordered" evidence="1">
    <location>
        <begin position="1"/>
        <end position="30"/>
    </location>
</feature>
<feature type="compositionally biased region" description="Basic residues" evidence="1">
    <location>
        <begin position="12"/>
        <end position="23"/>
    </location>
</feature>
<evidence type="ECO:0000313" key="4">
    <source>
        <dbReference type="Proteomes" id="UP000077755"/>
    </source>
</evidence>
<dbReference type="Proteomes" id="UP000077755">
    <property type="component" value="Chromosome 6"/>
</dbReference>
<feature type="region of interest" description="Disordered" evidence="1">
    <location>
        <begin position="130"/>
        <end position="151"/>
    </location>
</feature>
<keyword evidence="4" id="KW-1185">Reference proteome</keyword>
<evidence type="ECO:0000256" key="1">
    <source>
        <dbReference type="SAM" id="MobiDB-lite"/>
    </source>
</evidence>
<reference evidence="3" key="2">
    <citation type="submission" date="2022-03" db="EMBL/GenBank/DDBJ databases">
        <title>Draft title - Genomic analysis of global carrot germplasm unveils the trajectory of domestication and the origin of high carotenoid orange carrot.</title>
        <authorList>
            <person name="Iorizzo M."/>
            <person name="Ellison S."/>
            <person name="Senalik D."/>
            <person name="Macko-Podgorni A."/>
            <person name="Grzebelus D."/>
            <person name="Bostan H."/>
            <person name="Rolling W."/>
            <person name="Curaba J."/>
            <person name="Simon P."/>
        </authorList>
    </citation>
    <scope>NUCLEOTIDE SEQUENCE</scope>
    <source>
        <tissue evidence="3">Leaf</tissue>
    </source>
</reference>
<reference evidence="2" key="1">
    <citation type="journal article" date="2016" name="Nat. Genet.">
        <title>A high-quality carrot genome assembly provides new insights into carotenoid accumulation and asterid genome evolution.</title>
        <authorList>
            <person name="Iorizzo M."/>
            <person name="Ellison S."/>
            <person name="Senalik D."/>
            <person name="Zeng P."/>
            <person name="Satapoomin P."/>
            <person name="Huang J."/>
            <person name="Bowman M."/>
            <person name="Iovene M."/>
            <person name="Sanseverino W."/>
            <person name="Cavagnaro P."/>
            <person name="Yildiz M."/>
            <person name="Macko-Podgorni A."/>
            <person name="Moranska E."/>
            <person name="Grzebelus E."/>
            <person name="Grzebelus D."/>
            <person name="Ashrafi H."/>
            <person name="Zheng Z."/>
            <person name="Cheng S."/>
            <person name="Spooner D."/>
            <person name="Van Deynze A."/>
            <person name="Simon P."/>
        </authorList>
    </citation>
    <scope>NUCLEOTIDE SEQUENCE [LARGE SCALE GENOMIC DNA]</scope>
    <source>
        <tissue evidence="2">Leaf</tissue>
    </source>
</reference>
<dbReference type="AlphaFoldDB" id="A0A161ZS82"/>
<proteinExistence type="predicted"/>
<gene>
    <name evidence="2" type="ORF">DCAR_022023</name>
    <name evidence="3" type="ORF">DCAR_0624147</name>
</gene>
<dbReference type="EMBL" id="CP093348">
    <property type="protein sequence ID" value="WOH04735.1"/>
    <property type="molecule type" value="Genomic_DNA"/>
</dbReference>
<dbReference type="Gramene" id="KZM90612">
    <property type="protein sequence ID" value="KZM90612"/>
    <property type="gene ID" value="DCAR_022023"/>
</dbReference>
<protein>
    <submittedName>
        <fullName evidence="2">Uncharacterized protein</fullName>
    </submittedName>
</protein>